<dbReference type="SUPFAM" id="SSF56672">
    <property type="entry name" value="DNA/RNA polymerases"/>
    <property type="match status" value="1"/>
</dbReference>
<keyword evidence="17" id="KW-0239">DNA-directed DNA polymerase</keyword>
<evidence type="ECO:0000313" key="26">
    <source>
        <dbReference type="Proteomes" id="UP000077671"/>
    </source>
</evidence>
<dbReference type="GO" id="GO:0004519">
    <property type="term" value="F:endonuclease activity"/>
    <property type="evidence" value="ECO:0007669"/>
    <property type="project" value="UniProtKB-KW"/>
</dbReference>
<evidence type="ECO:0000256" key="15">
    <source>
        <dbReference type="ARBA" id="ARBA00022908"/>
    </source>
</evidence>
<evidence type="ECO:0000256" key="8">
    <source>
        <dbReference type="ARBA" id="ARBA00022741"/>
    </source>
</evidence>
<comment type="function">
    <text evidence="1">The aspartyl protease (PR) mediates the proteolytic cleavages of the Gag and Gag-Pol polyproteins after assembly of the VLP.</text>
</comment>
<keyword evidence="4" id="KW-0645">Protease</keyword>
<evidence type="ECO:0000313" key="25">
    <source>
        <dbReference type="EMBL" id="KAE8261056.1"/>
    </source>
</evidence>
<comment type="catalytic activity">
    <reaction evidence="21">
        <text>DNA(n) + a 2'-deoxyribonucleoside 5'-triphosphate = DNA(n+1) + diphosphate</text>
        <dbReference type="Rhea" id="RHEA:22508"/>
        <dbReference type="Rhea" id="RHEA-COMP:17339"/>
        <dbReference type="Rhea" id="RHEA-COMP:17340"/>
        <dbReference type="ChEBI" id="CHEBI:33019"/>
        <dbReference type="ChEBI" id="CHEBI:61560"/>
        <dbReference type="ChEBI" id="CHEBI:173112"/>
        <dbReference type="EC" id="2.7.7.49"/>
    </reaction>
</comment>
<dbReference type="InterPro" id="IPR013103">
    <property type="entry name" value="RVT_2"/>
</dbReference>
<reference evidence="25" key="2">
    <citation type="journal article" date="2019" name="IMA Fungus">
        <title>Genome sequencing and comparison of five Tilletia species to identify candidate genes for the detection of regulated species infecting wheat.</title>
        <authorList>
            <person name="Nguyen H.D.T."/>
            <person name="Sultana T."/>
            <person name="Kesanakurti P."/>
            <person name="Hambleton S."/>
        </authorList>
    </citation>
    <scope>NUCLEOTIDE SEQUENCE</scope>
    <source>
        <strain evidence="25">DAOMC 238032</strain>
    </source>
</reference>
<keyword evidence="17" id="KW-0808">Transferase</keyword>
<dbReference type="GO" id="GO:0005524">
    <property type="term" value="F:ATP binding"/>
    <property type="evidence" value="ECO:0007669"/>
    <property type="project" value="UniProtKB-KW"/>
</dbReference>
<keyword evidence="2" id="KW-0815">Transposition</keyword>
<dbReference type="GO" id="GO:0003964">
    <property type="term" value="F:RNA-directed DNA polymerase activity"/>
    <property type="evidence" value="ECO:0007669"/>
    <property type="project" value="UniProtKB-KW"/>
</dbReference>
<feature type="region of interest" description="Disordered" evidence="23">
    <location>
        <begin position="531"/>
        <end position="555"/>
    </location>
</feature>
<dbReference type="GO" id="GO:0015074">
    <property type="term" value="P:DNA integration"/>
    <property type="evidence" value="ECO:0007669"/>
    <property type="project" value="UniProtKB-KW"/>
</dbReference>
<evidence type="ECO:0000256" key="14">
    <source>
        <dbReference type="ARBA" id="ARBA00022884"/>
    </source>
</evidence>
<keyword evidence="16" id="KW-0695">RNA-directed DNA polymerase</keyword>
<keyword evidence="19" id="KW-0233">DNA recombination</keyword>
<dbReference type="Pfam" id="PF07727">
    <property type="entry name" value="RVT_2"/>
    <property type="match status" value="1"/>
</dbReference>
<dbReference type="Pfam" id="PF25597">
    <property type="entry name" value="SH3_retrovirus"/>
    <property type="match status" value="1"/>
</dbReference>
<name>A0A8T8TH97_9BASI</name>
<keyword evidence="20" id="KW-0511">Multifunctional enzyme</keyword>
<dbReference type="GO" id="GO:0006310">
    <property type="term" value="P:DNA recombination"/>
    <property type="evidence" value="ECO:0007669"/>
    <property type="project" value="UniProtKB-KW"/>
</dbReference>
<dbReference type="Pfam" id="PF00665">
    <property type="entry name" value="rve"/>
    <property type="match status" value="1"/>
</dbReference>
<evidence type="ECO:0000256" key="10">
    <source>
        <dbReference type="ARBA" id="ARBA00022759"/>
    </source>
</evidence>
<dbReference type="InterPro" id="IPR036397">
    <property type="entry name" value="RNaseH_sf"/>
</dbReference>
<dbReference type="InterPro" id="IPR043502">
    <property type="entry name" value="DNA/RNA_pol_sf"/>
</dbReference>
<evidence type="ECO:0000256" key="13">
    <source>
        <dbReference type="ARBA" id="ARBA00022842"/>
    </source>
</evidence>
<dbReference type="Pfam" id="PF22936">
    <property type="entry name" value="Pol_BBD"/>
    <property type="match status" value="1"/>
</dbReference>
<evidence type="ECO:0000256" key="20">
    <source>
        <dbReference type="ARBA" id="ARBA00023268"/>
    </source>
</evidence>
<comment type="caution">
    <text evidence="25">The sequence shown here is derived from an EMBL/GenBank/DDBJ whole genome shotgun (WGS) entry which is preliminary data.</text>
</comment>
<evidence type="ECO:0000256" key="19">
    <source>
        <dbReference type="ARBA" id="ARBA00023172"/>
    </source>
</evidence>
<dbReference type="GO" id="GO:0005634">
    <property type="term" value="C:nucleus"/>
    <property type="evidence" value="ECO:0007669"/>
    <property type="project" value="UniProtKB-ARBA"/>
</dbReference>
<evidence type="ECO:0000256" key="11">
    <source>
        <dbReference type="ARBA" id="ARBA00022801"/>
    </source>
</evidence>
<dbReference type="InterPro" id="IPR039537">
    <property type="entry name" value="Retrotran_Ty1/copia-like"/>
</dbReference>
<feature type="domain" description="Integrase catalytic" evidence="24">
    <location>
        <begin position="242"/>
        <end position="415"/>
    </location>
</feature>
<evidence type="ECO:0000256" key="18">
    <source>
        <dbReference type="ARBA" id="ARBA00023113"/>
    </source>
</evidence>
<keyword evidence="15" id="KW-0229">DNA integration</keyword>
<dbReference type="EMBL" id="LWDD02000422">
    <property type="protein sequence ID" value="KAE8261056.1"/>
    <property type="molecule type" value="Genomic_DNA"/>
</dbReference>
<evidence type="ECO:0000256" key="5">
    <source>
        <dbReference type="ARBA" id="ARBA00022695"/>
    </source>
</evidence>
<evidence type="ECO:0000256" key="3">
    <source>
        <dbReference type="ARBA" id="ARBA00022612"/>
    </source>
</evidence>
<evidence type="ECO:0000256" key="4">
    <source>
        <dbReference type="ARBA" id="ARBA00022670"/>
    </source>
</evidence>
<evidence type="ECO:0000256" key="9">
    <source>
        <dbReference type="ARBA" id="ARBA00022750"/>
    </source>
</evidence>
<proteinExistence type="predicted"/>
<dbReference type="GO" id="GO:0003723">
    <property type="term" value="F:RNA binding"/>
    <property type="evidence" value="ECO:0007669"/>
    <property type="project" value="UniProtKB-KW"/>
</dbReference>
<dbReference type="GO" id="GO:0046872">
    <property type="term" value="F:metal ion binding"/>
    <property type="evidence" value="ECO:0007669"/>
    <property type="project" value="UniProtKB-KW"/>
</dbReference>
<dbReference type="AlphaFoldDB" id="A0A8T8TH97"/>
<keyword evidence="8" id="KW-0547">Nucleotide-binding</keyword>
<dbReference type="Gene3D" id="3.30.420.10">
    <property type="entry name" value="Ribonuclease H-like superfamily/Ribonuclease H"/>
    <property type="match status" value="1"/>
</dbReference>
<evidence type="ECO:0000256" key="16">
    <source>
        <dbReference type="ARBA" id="ARBA00022918"/>
    </source>
</evidence>
<accession>A0A8T8TH97</accession>
<evidence type="ECO:0000256" key="23">
    <source>
        <dbReference type="SAM" id="MobiDB-lite"/>
    </source>
</evidence>
<keyword evidence="14" id="KW-0694">RNA-binding</keyword>
<protein>
    <recommendedName>
        <fullName evidence="24">Integrase catalytic domain-containing protein</fullName>
    </recommendedName>
</protein>
<evidence type="ECO:0000256" key="1">
    <source>
        <dbReference type="ARBA" id="ARBA00002180"/>
    </source>
</evidence>
<dbReference type="CDD" id="cd09272">
    <property type="entry name" value="RNase_HI_RT_Ty1"/>
    <property type="match status" value="1"/>
</dbReference>
<organism evidence="25 26">
    <name type="scientific">Tilletia caries</name>
    <name type="common">wheat bunt fungus</name>
    <dbReference type="NCBI Taxonomy" id="13290"/>
    <lineage>
        <taxon>Eukaryota</taxon>
        <taxon>Fungi</taxon>
        <taxon>Dikarya</taxon>
        <taxon>Basidiomycota</taxon>
        <taxon>Ustilaginomycotina</taxon>
        <taxon>Exobasidiomycetes</taxon>
        <taxon>Tilletiales</taxon>
        <taxon>Tilletiaceae</taxon>
        <taxon>Tilletia</taxon>
    </lineage>
</organism>
<keyword evidence="12" id="KW-0067">ATP-binding</keyword>
<dbReference type="InterPro" id="IPR054722">
    <property type="entry name" value="PolX-like_BBD"/>
</dbReference>
<keyword evidence="5" id="KW-0548">Nucleotidyltransferase</keyword>
<evidence type="ECO:0000256" key="2">
    <source>
        <dbReference type="ARBA" id="ARBA00022578"/>
    </source>
</evidence>
<dbReference type="InterPro" id="IPR057670">
    <property type="entry name" value="SH3_retrovirus"/>
</dbReference>
<evidence type="ECO:0000256" key="21">
    <source>
        <dbReference type="ARBA" id="ARBA00048173"/>
    </source>
</evidence>
<dbReference type="PROSITE" id="PS50994">
    <property type="entry name" value="INTEGRASE"/>
    <property type="match status" value="1"/>
</dbReference>
<comment type="catalytic activity">
    <reaction evidence="22">
        <text>DNA(n) + a 2'-deoxyribonucleoside 5'-triphosphate = DNA(n+1) + diphosphate</text>
        <dbReference type="Rhea" id="RHEA:22508"/>
        <dbReference type="Rhea" id="RHEA-COMP:17339"/>
        <dbReference type="Rhea" id="RHEA-COMP:17340"/>
        <dbReference type="ChEBI" id="CHEBI:33019"/>
        <dbReference type="ChEBI" id="CHEBI:61560"/>
        <dbReference type="ChEBI" id="CHEBI:173112"/>
        <dbReference type="EC" id="2.7.7.7"/>
    </reaction>
</comment>
<dbReference type="GO" id="GO:0006508">
    <property type="term" value="P:proteolysis"/>
    <property type="evidence" value="ECO:0007669"/>
    <property type="project" value="UniProtKB-KW"/>
</dbReference>
<dbReference type="InterPro" id="IPR001584">
    <property type="entry name" value="Integrase_cat-core"/>
</dbReference>
<dbReference type="SUPFAM" id="SSF53098">
    <property type="entry name" value="Ribonuclease H-like"/>
    <property type="match status" value="1"/>
</dbReference>
<dbReference type="GO" id="GO:0003887">
    <property type="term" value="F:DNA-directed DNA polymerase activity"/>
    <property type="evidence" value="ECO:0007669"/>
    <property type="project" value="UniProtKB-KW"/>
</dbReference>
<dbReference type="PANTHER" id="PTHR42648:SF11">
    <property type="entry name" value="TRANSPOSON TY4-P GAG-POL POLYPROTEIN"/>
    <property type="match status" value="1"/>
</dbReference>
<evidence type="ECO:0000256" key="22">
    <source>
        <dbReference type="ARBA" id="ARBA00049244"/>
    </source>
</evidence>
<sequence>MVPSKDIITEFSSDAPVQAVKVADGAFLDVLGHGAVTFSVGTSGRRTTTLMGVLWVPGLAVSLLSVPTLQRQGGIKVTFDEKGAVITDSAGNQLRAWLDAAAGVSVIKARTSAGTSSAMVLAAEALAGSFPVGGSEREATMESLFTGGSSVEPEAAVQQDLRNESVGTDADPTSAADQQQLIVRGVLALILLWHRRLGHAGVKAIRQLARVASYLKIPYKQVERLYRAMQVCDTCVETKMARLPFPHSLHRSLVVLELVFVDLLGPVSTTSPFSYVMVIVDDFSRKAWGVVLSSKSQAFERLKEWTKQQEVQTEKKLKTLRSDGGGEFSSHAMQDWVLEQGITRQITAPYTSVQNGIVERINRTLQDRMRSMMLSAKALAEFWVLAFMAAIYQYNRTPSTAIGGALPETKWLGKPADLSMLRVWGCVAWVKIHPAQREDGKHLSARAARGMFLGYSTEHKTWLVWTPGNTGKQFRHSRDVRFDENRNYWDIVLSRQRTEVFGPEEPEEVDWHEVTGEDPKTVNVDTYLGSNAAPPPAHESGPVVHQPPTQQDDQVSVGAHGTVDLQDAVSVGAPSEALDDLMYDLPLTDLLASPIRNQEPPMLLDLMRDTPELEPIRNAVRAPTPATAFLPPSQPAFEEDRSEPPEAPIRSARYLRAEAREIRSQGLAKTVVGADKIFGQALSSVASSRMRTSADGLMLEPTFRHEARQRSDWGKWKEAENEQLKALEEMQTWKVIELPKGKASIGCRWVYKLKLDEDGNASRYKARLVAQGFSQVPGRDYTETYAPTARMDTVRLVLTICAQHDLIVHQMDVVVAYLQGHLKDEIYMRLPPEYAERAGAVGNNLVLKLLRPLYGLKQAGKVWNDKLHSILMARGFKRCVADRCLYIRYSKGGKPIIVLVYVDDLLVCAPTDDIMVSEKAYLSSQVDIVDGGPVRHFLGIKITKNKETGAIHLSQKAYIEATLARFGLDRSTGSKTPLPLKIPPRSKPDSENMEDPLFDPDRTKGYAQRTGCIKWIAFITRPDLIFAANLLGRFQSAPSEEHEELVTQVLRYLRKTADHELVLHPDRRRLPVLTGFCDADYAGDPDTRRSTTGFVYYVYGNPVTWSSRLQPTVALSTTEAEYMALCEGMREGLWLKTILEELGLWEAGQRIPLRTDNEGCRALALNPDDHRRTKHIDIQYHAVQEAVESGRLEVDRVDTAENPADVCTKAFTGVKLHDARLRLHVLPPNFTQPSEP</sequence>
<keyword evidence="6" id="KW-0540">Nuclease</keyword>
<evidence type="ECO:0000256" key="6">
    <source>
        <dbReference type="ARBA" id="ARBA00022722"/>
    </source>
</evidence>
<reference evidence="25" key="1">
    <citation type="submission" date="2016-04" db="EMBL/GenBank/DDBJ databases">
        <authorList>
            <person name="Nguyen H.D."/>
            <person name="Kesanakurti P."/>
            <person name="Cullis J."/>
            <person name="Levesque C.A."/>
            <person name="Hambleton S."/>
        </authorList>
    </citation>
    <scope>NUCLEOTIDE SEQUENCE</scope>
    <source>
        <strain evidence="25">DAOMC 238032</strain>
    </source>
</reference>
<evidence type="ECO:0000256" key="7">
    <source>
        <dbReference type="ARBA" id="ARBA00022723"/>
    </source>
</evidence>
<dbReference type="Proteomes" id="UP000077671">
    <property type="component" value="Unassembled WGS sequence"/>
</dbReference>
<keyword evidence="3" id="KW-1188">Viral release from host cell</keyword>
<feature type="region of interest" description="Disordered" evidence="23">
    <location>
        <begin position="974"/>
        <end position="1001"/>
    </location>
</feature>
<dbReference type="PANTHER" id="PTHR42648">
    <property type="entry name" value="TRANSPOSASE, PUTATIVE-RELATED"/>
    <property type="match status" value="1"/>
</dbReference>
<feature type="region of interest" description="Disordered" evidence="23">
    <location>
        <begin position="625"/>
        <end position="647"/>
    </location>
</feature>
<dbReference type="GO" id="GO:0004190">
    <property type="term" value="F:aspartic-type endopeptidase activity"/>
    <property type="evidence" value="ECO:0007669"/>
    <property type="project" value="UniProtKB-KW"/>
</dbReference>
<keyword evidence="10" id="KW-0255">Endonuclease</keyword>
<keyword evidence="18" id="KW-0917">Virion maturation</keyword>
<gene>
    <name evidence="25" type="ORF">A4X03_0g3585</name>
</gene>
<keyword evidence="7" id="KW-0479">Metal-binding</keyword>
<keyword evidence="9" id="KW-0064">Aspartyl protease</keyword>
<keyword evidence="13" id="KW-0460">Magnesium</keyword>
<dbReference type="InterPro" id="IPR012337">
    <property type="entry name" value="RNaseH-like_sf"/>
</dbReference>
<evidence type="ECO:0000259" key="24">
    <source>
        <dbReference type="PROSITE" id="PS50994"/>
    </source>
</evidence>
<evidence type="ECO:0000256" key="12">
    <source>
        <dbReference type="ARBA" id="ARBA00022840"/>
    </source>
</evidence>
<dbReference type="GO" id="GO:0032196">
    <property type="term" value="P:transposition"/>
    <property type="evidence" value="ECO:0007669"/>
    <property type="project" value="UniProtKB-KW"/>
</dbReference>
<keyword evidence="11" id="KW-0378">Hydrolase</keyword>
<evidence type="ECO:0000256" key="17">
    <source>
        <dbReference type="ARBA" id="ARBA00022932"/>
    </source>
</evidence>